<organism evidence="2 3">
    <name type="scientific">Ceratopteris richardii</name>
    <name type="common">Triangle waterfern</name>
    <dbReference type="NCBI Taxonomy" id="49495"/>
    <lineage>
        <taxon>Eukaryota</taxon>
        <taxon>Viridiplantae</taxon>
        <taxon>Streptophyta</taxon>
        <taxon>Embryophyta</taxon>
        <taxon>Tracheophyta</taxon>
        <taxon>Polypodiopsida</taxon>
        <taxon>Polypodiidae</taxon>
        <taxon>Polypodiales</taxon>
        <taxon>Pteridineae</taxon>
        <taxon>Pteridaceae</taxon>
        <taxon>Parkerioideae</taxon>
        <taxon>Ceratopteris</taxon>
    </lineage>
</organism>
<comment type="caution">
    <text evidence="2">The sequence shown here is derived from an EMBL/GenBank/DDBJ whole genome shotgun (WGS) entry which is preliminary data.</text>
</comment>
<reference evidence="2" key="1">
    <citation type="submission" date="2021-08" db="EMBL/GenBank/DDBJ databases">
        <title>WGS assembly of Ceratopteris richardii.</title>
        <authorList>
            <person name="Marchant D.B."/>
            <person name="Chen G."/>
            <person name="Jenkins J."/>
            <person name="Shu S."/>
            <person name="Leebens-Mack J."/>
            <person name="Grimwood J."/>
            <person name="Schmutz J."/>
            <person name="Soltis P."/>
            <person name="Soltis D."/>
            <person name="Chen Z.-H."/>
        </authorList>
    </citation>
    <scope>NUCLEOTIDE SEQUENCE</scope>
    <source>
        <strain evidence="2">Whitten #5841</strain>
        <tissue evidence="2">Leaf</tissue>
    </source>
</reference>
<dbReference type="AlphaFoldDB" id="A0A8T2QN71"/>
<keyword evidence="1" id="KW-0812">Transmembrane</keyword>
<dbReference type="OrthoDB" id="1931893at2759"/>
<evidence type="ECO:0000313" key="3">
    <source>
        <dbReference type="Proteomes" id="UP000825935"/>
    </source>
</evidence>
<gene>
    <name evidence="2" type="ORF">KP509_34G069400</name>
</gene>
<accession>A0A8T2QN71</accession>
<keyword evidence="1" id="KW-1133">Transmembrane helix</keyword>
<proteinExistence type="predicted"/>
<dbReference type="EMBL" id="CM035439">
    <property type="protein sequence ID" value="KAH7284761.1"/>
    <property type="molecule type" value="Genomic_DNA"/>
</dbReference>
<protein>
    <submittedName>
        <fullName evidence="2">Uncharacterized protein</fullName>
    </submittedName>
</protein>
<evidence type="ECO:0000313" key="2">
    <source>
        <dbReference type="EMBL" id="KAH7284761.1"/>
    </source>
</evidence>
<evidence type="ECO:0000256" key="1">
    <source>
        <dbReference type="SAM" id="Phobius"/>
    </source>
</evidence>
<keyword evidence="1" id="KW-0472">Membrane</keyword>
<dbReference type="Proteomes" id="UP000825935">
    <property type="component" value="Chromosome 34"/>
</dbReference>
<sequence>MAGRVHSASIDNLVLSNHNQELEMKWIPWMVGGLILLHLSAFICWIYCLIAEKPTWRRKVLLTAKQG</sequence>
<feature type="transmembrane region" description="Helical" evidence="1">
    <location>
        <begin position="26"/>
        <end position="50"/>
    </location>
</feature>
<name>A0A8T2QN71_CERRI</name>
<keyword evidence="3" id="KW-1185">Reference proteome</keyword>